<dbReference type="EMBL" id="FAOZ01000001">
    <property type="protein sequence ID" value="CUU53964.1"/>
    <property type="molecule type" value="Genomic_DNA"/>
</dbReference>
<sequence>MLRGLVGGGRSRLSLSAAMRARDVAQLTDADLAWAEATVVLRHAYPAPPRPEPGPGPGAEPGAGPAQGPGAVTDPGGARGRPTTPPGDQTEASRRAASPPNVHPRPPGTTDGRGRGTRPRPGSARPGAGRGGQDAGAAGDASGSSPERS</sequence>
<name>A0A0S4QGW9_9ACTN</name>
<organism evidence="2 3">
    <name type="scientific">Parafrankia irregularis</name>
    <dbReference type="NCBI Taxonomy" id="795642"/>
    <lineage>
        <taxon>Bacteria</taxon>
        <taxon>Bacillati</taxon>
        <taxon>Actinomycetota</taxon>
        <taxon>Actinomycetes</taxon>
        <taxon>Frankiales</taxon>
        <taxon>Frankiaceae</taxon>
        <taxon>Parafrankia</taxon>
    </lineage>
</organism>
<evidence type="ECO:0000313" key="3">
    <source>
        <dbReference type="Proteomes" id="UP000198802"/>
    </source>
</evidence>
<dbReference type="Proteomes" id="UP000198802">
    <property type="component" value="Unassembled WGS sequence"/>
</dbReference>
<feature type="region of interest" description="Disordered" evidence="1">
    <location>
        <begin position="45"/>
        <end position="149"/>
    </location>
</feature>
<evidence type="ECO:0000313" key="2">
    <source>
        <dbReference type="EMBL" id="CUU53964.1"/>
    </source>
</evidence>
<feature type="compositionally biased region" description="Pro residues" evidence="1">
    <location>
        <begin position="46"/>
        <end position="58"/>
    </location>
</feature>
<proteinExistence type="predicted"/>
<reference evidence="3" key="1">
    <citation type="submission" date="2015-11" db="EMBL/GenBank/DDBJ databases">
        <authorList>
            <person name="Varghese N."/>
        </authorList>
    </citation>
    <scope>NUCLEOTIDE SEQUENCE [LARGE SCALE GENOMIC DNA]</scope>
    <source>
        <strain evidence="3">DSM 45899</strain>
    </source>
</reference>
<protein>
    <submittedName>
        <fullName evidence="2">Uncharacterized protein</fullName>
    </submittedName>
</protein>
<evidence type="ECO:0000256" key="1">
    <source>
        <dbReference type="SAM" id="MobiDB-lite"/>
    </source>
</evidence>
<gene>
    <name evidence="2" type="ORF">Ga0074812_101465</name>
</gene>
<keyword evidence="3" id="KW-1185">Reference proteome</keyword>
<feature type="compositionally biased region" description="Low complexity" evidence="1">
    <location>
        <begin position="135"/>
        <end position="149"/>
    </location>
</feature>
<dbReference type="AlphaFoldDB" id="A0A0S4QGW9"/>
<accession>A0A0S4QGW9</accession>